<proteinExistence type="inferred from homology"/>
<keyword evidence="21 32" id="KW-0238">DNA-binding</keyword>
<dbReference type="GeneTree" id="ENSGT00940000156058"/>
<evidence type="ECO:0000256" key="11">
    <source>
        <dbReference type="ARBA" id="ARBA00022695"/>
    </source>
</evidence>
<dbReference type="PANTHER" id="PTHR10459:SF112">
    <property type="entry name" value="POLY [ADP-RIBOSE] POLYMERASE 1"/>
    <property type="match status" value="1"/>
</dbReference>
<evidence type="ECO:0000256" key="4">
    <source>
        <dbReference type="ARBA" id="ARBA00022454"/>
    </source>
</evidence>
<dbReference type="SUPFAM" id="SSF57716">
    <property type="entry name" value="Glucocorticoid receptor-like (DNA-binding domain)"/>
    <property type="match status" value="2"/>
</dbReference>
<dbReference type="CDD" id="cd08001">
    <property type="entry name" value="WGR_PARP1_like"/>
    <property type="match status" value="1"/>
</dbReference>
<dbReference type="Ensembl" id="ENSCSET00000032641.1">
    <property type="protein sequence ID" value="ENSCSEP00000032221.1"/>
    <property type="gene ID" value="ENSCSEG00000020665.1"/>
</dbReference>
<dbReference type="PROSITE" id="PS50172">
    <property type="entry name" value="BRCT"/>
    <property type="match status" value="1"/>
</dbReference>
<dbReference type="Gene3D" id="1.10.20.130">
    <property type="match status" value="1"/>
</dbReference>
<evidence type="ECO:0000256" key="12">
    <source>
        <dbReference type="ARBA" id="ARBA00022723"/>
    </source>
</evidence>
<dbReference type="FunFam" id="3.40.50.10190:FF:000030">
    <property type="entry name" value="Poly [ADP-ribose] polymerase"/>
    <property type="match status" value="1"/>
</dbReference>
<feature type="domain" description="PARP-type" evidence="35">
    <location>
        <begin position="111"/>
        <end position="201"/>
    </location>
</feature>
<dbReference type="GO" id="GO:0045087">
    <property type="term" value="P:innate immune response"/>
    <property type="evidence" value="ECO:0007669"/>
    <property type="project" value="UniProtKB-KW"/>
</dbReference>
<evidence type="ECO:0000256" key="8">
    <source>
        <dbReference type="ARBA" id="ARBA00022588"/>
    </source>
</evidence>
<dbReference type="FunFam" id="1.10.20.130:FF:000001">
    <property type="entry name" value="Poly [ADP-ribose] polymerase"/>
    <property type="match status" value="1"/>
</dbReference>
<dbReference type="SMART" id="SM00773">
    <property type="entry name" value="WGR"/>
    <property type="match status" value="1"/>
</dbReference>
<dbReference type="FunFam" id="2.20.25.630:FF:000001">
    <property type="entry name" value="Poly [ADP-ribose] polymerase"/>
    <property type="match status" value="1"/>
</dbReference>
<dbReference type="GO" id="GO:0003677">
    <property type="term" value="F:DNA binding"/>
    <property type="evidence" value="ECO:0007669"/>
    <property type="project" value="UniProtKB-UniRule"/>
</dbReference>
<evidence type="ECO:0000256" key="9">
    <source>
        <dbReference type="ARBA" id="ARBA00022676"/>
    </source>
</evidence>
<dbReference type="Pfam" id="PF00645">
    <property type="entry name" value="zf-PARP"/>
    <property type="match status" value="2"/>
</dbReference>
<protein>
    <recommendedName>
        <fullName evidence="32 33">Poly [ADP-ribose] polymerase</fullName>
        <ecNumber evidence="32">2.4.2.30</ecNumber>
    </recommendedName>
</protein>
<evidence type="ECO:0000256" key="2">
    <source>
        <dbReference type="ARBA" id="ARBA00004514"/>
    </source>
</evidence>
<dbReference type="InterPro" id="IPR008288">
    <property type="entry name" value="PARP"/>
</dbReference>
<evidence type="ECO:0000256" key="7">
    <source>
        <dbReference type="ARBA" id="ARBA00022533"/>
    </source>
</evidence>
<comment type="catalytic activity">
    <reaction evidence="31">
        <text>L-seryl-[protein] + NAD(+) = O-(ADP-D-ribosyl)-L-seryl-[protein] + nicotinamide + H(+)</text>
        <dbReference type="Rhea" id="RHEA:58232"/>
        <dbReference type="Rhea" id="RHEA-COMP:9863"/>
        <dbReference type="Rhea" id="RHEA-COMP:15091"/>
        <dbReference type="ChEBI" id="CHEBI:15378"/>
        <dbReference type="ChEBI" id="CHEBI:17154"/>
        <dbReference type="ChEBI" id="CHEBI:29999"/>
        <dbReference type="ChEBI" id="CHEBI:57540"/>
        <dbReference type="ChEBI" id="CHEBI:142556"/>
    </reaction>
    <physiologicalReaction direction="left-to-right" evidence="31">
        <dbReference type="Rhea" id="RHEA:58233"/>
    </physiologicalReaction>
</comment>
<dbReference type="SUPFAM" id="SSF56399">
    <property type="entry name" value="ADP-ribosylation"/>
    <property type="match status" value="1"/>
</dbReference>
<comment type="similarity">
    <text evidence="27">Belongs to the ARTD/PARP family.</text>
</comment>
<evidence type="ECO:0000313" key="40">
    <source>
        <dbReference type="Ensembl" id="ENSCSEP00000032221.1"/>
    </source>
</evidence>
<dbReference type="InterPro" id="IPR008893">
    <property type="entry name" value="WGR_domain"/>
</dbReference>
<reference evidence="40" key="3">
    <citation type="submission" date="2025-09" db="UniProtKB">
        <authorList>
            <consortium name="Ensembl"/>
        </authorList>
    </citation>
    <scope>IDENTIFICATION</scope>
</reference>
<dbReference type="GO" id="GO:0016779">
    <property type="term" value="F:nucleotidyltransferase activity"/>
    <property type="evidence" value="ECO:0007669"/>
    <property type="project" value="UniProtKB-KW"/>
</dbReference>
<dbReference type="Gene3D" id="3.30.1740.10">
    <property type="entry name" value="Zinc finger, PARP-type"/>
    <property type="match status" value="2"/>
</dbReference>
<dbReference type="InterPro" id="IPR049296">
    <property type="entry name" value="PARP1-like_PADR1_N"/>
</dbReference>
<keyword evidence="4 32" id="KW-0158">Chromosome</keyword>
<dbReference type="GO" id="GO:0140805">
    <property type="term" value="F:NAD+-protein-serine ADP-ribosyltransferase activity"/>
    <property type="evidence" value="ECO:0007669"/>
    <property type="project" value="RHEA"/>
</dbReference>
<dbReference type="InterPro" id="IPR036420">
    <property type="entry name" value="BRCT_dom_sf"/>
</dbReference>
<dbReference type="EC" id="2.4.2.30" evidence="32"/>
<comment type="catalytic activity">
    <reaction evidence="28 32">
        <text>NAD(+) + (ADP-D-ribosyl)n-acceptor = nicotinamide + (ADP-D-ribosyl)n+1-acceptor + H(+).</text>
        <dbReference type="EC" id="2.4.2.30"/>
    </reaction>
</comment>
<keyword evidence="18" id="KW-0391">Immunity</keyword>
<keyword evidence="5" id="KW-0963">Cytoplasm</keyword>
<dbReference type="GO" id="GO:0008270">
    <property type="term" value="F:zinc ion binding"/>
    <property type="evidence" value="ECO:0007669"/>
    <property type="project" value="UniProtKB-KW"/>
</dbReference>
<dbReference type="GO" id="GO:0140807">
    <property type="term" value="F:NAD+-protein-glutamate ADP-ribosyltransferase activity"/>
    <property type="evidence" value="ECO:0007669"/>
    <property type="project" value="RHEA"/>
</dbReference>
<sequence length="971" mass="108244">MADTDADKLYRAEYAKSGRASCKKCKDNIAKDSLRMAIMVQSPMYDGKVPHWHHFSCFWQRAAVHSVADIAGFADLRWADQDKVKKAIDSGGAVGGDQKGGAKGEKTLNDFSVEYAKSNRSTCKGCLQKIEKDQIRISKKAVDPEKPQLGLIDRWYHTACFVSSREELVFKPEYSAAQLKGFVTLRAEDKEELKKRLPAVKSEGKRKSDEVDGVSKKQKKEEEEEKQKLDEQLKVQSQLIWGIKDKLKKYCSVNDMKELLIANKQEVPSGESNVIDTLSDGMAFGALEPCKECQGQLVYKGDAYYCTGDISAWTKCVFKTTTPARKDWVVPKEFSEVSFLKKFKFKRQDRLYPKETPTQMVPAAVAKPLASVSNKPLTGMKLISVGKLKKNKDDLKTFVEELGGKMTGTASKASLCLSTKKEVDNMSKKMEEVKDAGVRVVSEDFLTDVKSSGKAMQELVTLHAISPWGAEVKMEAQAPSVASKSGGLSAKSTGRVKEEQGGSKAKKMKLTVKGGAAVDPDSGLENSAHVLEQSGKMYSATLGLVDIVRGTNSYYKLQLLEDDVYWVFRSWGRVGTTIGGNKLDKFQDKNSAVDNFLTVYKEKTGNTWCASNFTKYPNKFYPLEIDYGQDEEAVKKLTASAGTKSKLAKPVQELIKMIFDVESMKKAMVEFEIDLQKMPLGKLSKRQIQSAYSLLTEVQQAVSDCVPESQILDLSNRFYTLIPHDFGMKKPPLLNSLDYIQAKVQMLDNLLDIEVAYSLLRGGAESNDKDPIDINYEKLKTKIEVVDKASEEAKILLDYVKNTHAATHNTYTLEVQESTSGSVRSRSFTIRLLWYVMFAGDQKTGYMFGKGVYFADMVSKSANYCHTSQSDPVGLLLLAEVALGNMHELKKASHITKLPKGKHSVKGLGRTAPDPRDSFNMDGVQVPLGKGVSTNIDDTSLLYNEYIVYDVAQINMKYLLKTRFNYQTSLW</sequence>
<evidence type="ECO:0000256" key="22">
    <source>
        <dbReference type="ARBA" id="ARBA00023163"/>
    </source>
</evidence>
<comment type="catalytic activity">
    <reaction evidence="29">
        <text>L-histidyl-[protein] + NAD(+) = N(tele)-(ADP-D-ribosyl)-L-histidyl-[protein] + nicotinamide + H(+)</text>
        <dbReference type="Rhea" id="RHEA:72071"/>
        <dbReference type="Rhea" id="RHEA-COMP:9745"/>
        <dbReference type="Rhea" id="RHEA-COMP:18085"/>
        <dbReference type="ChEBI" id="CHEBI:15378"/>
        <dbReference type="ChEBI" id="CHEBI:17154"/>
        <dbReference type="ChEBI" id="CHEBI:29979"/>
        <dbReference type="ChEBI" id="CHEBI:57540"/>
        <dbReference type="ChEBI" id="CHEBI:191398"/>
    </reaction>
    <physiologicalReaction direction="left-to-right" evidence="29">
        <dbReference type="Rhea" id="RHEA:72072"/>
    </physiologicalReaction>
</comment>
<comment type="catalytic activity">
    <reaction evidence="25">
        <text>L-glutamyl-[protein] + NAD(+) = 5-O-(ADP-D-ribosyl)-L-glutamyl-[protein] + nicotinamide</text>
        <dbReference type="Rhea" id="RHEA:58224"/>
        <dbReference type="Rhea" id="RHEA-COMP:10208"/>
        <dbReference type="Rhea" id="RHEA-COMP:15089"/>
        <dbReference type="ChEBI" id="CHEBI:17154"/>
        <dbReference type="ChEBI" id="CHEBI:29973"/>
        <dbReference type="ChEBI" id="CHEBI:57540"/>
        <dbReference type="ChEBI" id="CHEBI:142540"/>
    </reaction>
    <physiologicalReaction direction="left-to-right" evidence="25">
        <dbReference type="Rhea" id="RHEA:58225"/>
    </physiologicalReaction>
</comment>
<keyword evidence="9 32" id="KW-0328">Glycosyltransferase</keyword>
<keyword evidence="10 32" id="KW-0808">Transferase</keyword>
<evidence type="ECO:0000256" key="29">
    <source>
        <dbReference type="ARBA" id="ARBA00048241"/>
    </source>
</evidence>
<dbReference type="SUPFAM" id="SSF142921">
    <property type="entry name" value="WGR domain-like"/>
    <property type="match status" value="1"/>
</dbReference>
<feature type="domain" description="PARP catalytic" evidence="37">
    <location>
        <begin position="770"/>
        <end position="971"/>
    </location>
</feature>
<dbReference type="GO" id="GO:0005694">
    <property type="term" value="C:chromosome"/>
    <property type="evidence" value="ECO:0007669"/>
    <property type="project" value="UniProtKB-SubCell"/>
</dbReference>
<accession>A0A3P8X3F0</accession>
<dbReference type="GO" id="GO:0005829">
    <property type="term" value="C:cytosol"/>
    <property type="evidence" value="ECO:0007669"/>
    <property type="project" value="UniProtKB-SubCell"/>
</dbReference>
<dbReference type="Pfam" id="PF08063">
    <property type="entry name" value="Zn_ribbon_PADR1"/>
    <property type="match status" value="1"/>
</dbReference>
<feature type="domain" description="PARP-type" evidence="35">
    <location>
        <begin position="10"/>
        <end position="92"/>
    </location>
</feature>
<evidence type="ECO:0000256" key="26">
    <source>
        <dbReference type="ARBA" id="ARBA00024164"/>
    </source>
</evidence>
<dbReference type="Proteomes" id="UP000265120">
    <property type="component" value="Chromosome 7"/>
</dbReference>
<feature type="domain" description="PARP alpha-helical" evidence="38">
    <location>
        <begin position="644"/>
        <end position="761"/>
    </location>
</feature>
<keyword evidence="14" id="KW-0227">DNA damage</keyword>
<dbReference type="SMART" id="SM01336">
    <property type="entry name" value="zf-PARP"/>
    <property type="match status" value="2"/>
</dbReference>
<feature type="domain" description="WGR" evidence="39">
    <location>
        <begin position="527"/>
        <end position="620"/>
    </location>
</feature>
<dbReference type="FunFam" id="3.30.1740.10:FF:000003">
    <property type="entry name" value="Poly [ADP-ribose] polymerase"/>
    <property type="match status" value="1"/>
</dbReference>
<dbReference type="CDD" id="cd17747">
    <property type="entry name" value="BRCT_PARP1"/>
    <property type="match status" value="1"/>
</dbReference>
<evidence type="ECO:0000256" key="15">
    <source>
        <dbReference type="ARBA" id="ARBA00022765"/>
    </source>
</evidence>
<keyword evidence="11" id="KW-0548">Nucleotidyltransferase</keyword>
<evidence type="ECO:0000256" key="23">
    <source>
        <dbReference type="ARBA" id="ARBA00023204"/>
    </source>
</evidence>
<dbReference type="GO" id="GO:0003950">
    <property type="term" value="F:NAD+ poly-ADP-ribosyltransferase activity"/>
    <property type="evidence" value="ECO:0007669"/>
    <property type="project" value="UniProtKB-UniRule"/>
</dbReference>
<dbReference type="Pfam" id="PF02877">
    <property type="entry name" value="PARP_reg"/>
    <property type="match status" value="1"/>
</dbReference>
<evidence type="ECO:0000256" key="32">
    <source>
        <dbReference type="PIRNR" id="PIRNR000489"/>
    </source>
</evidence>
<evidence type="ECO:0000256" key="27">
    <source>
        <dbReference type="ARBA" id="ARBA00024347"/>
    </source>
</evidence>
<comment type="subcellular location">
    <subcellularLocation>
        <location evidence="1 32">Chromosome</location>
    </subcellularLocation>
    <subcellularLocation>
        <location evidence="2">Cytoplasm</location>
        <location evidence="2">Cytosol</location>
    </subcellularLocation>
    <subcellularLocation>
        <location evidence="3">Nucleus</location>
        <location evidence="3">Nucleolus</location>
    </subcellularLocation>
</comment>
<dbReference type="PROSITE" id="PS51059">
    <property type="entry name" value="PARP_CATALYTIC"/>
    <property type="match status" value="1"/>
</dbReference>
<keyword evidence="7" id="KW-0021">Allosteric enzyme</keyword>
<comment type="catalytic activity">
    <reaction evidence="30">
        <text>L-tyrosyl-[protein] + NAD(+) = O-(ADP-D-ribosyl)-L-tyrosyl-[protein] + nicotinamide + H(+)</text>
        <dbReference type="Rhea" id="RHEA:58236"/>
        <dbReference type="Rhea" id="RHEA-COMP:10136"/>
        <dbReference type="Rhea" id="RHEA-COMP:15092"/>
        <dbReference type="ChEBI" id="CHEBI:15378"/>
        <dbReference type="ChEBI" id="CHEBI:17154"/>
        <dbReference type="ChEBI" id="CHEBI:46858"/>
        <dbReference type="ChEBI" id="CHEBI:57540"/>
        <dbReference type="ChEBI" id="CHEBI:142557"/>
    </reaction>
    <physiologicalReaction direction="left-to-right" evidence="30">
        <dbReference type="Rhea" id="RHEA:58237"/>
    </physiologicalReaction>
</comment>
<dbReference type="Pfam" id="PF00533">
    <property type="entry name" value="BRCT"/>
    <property type="match status" value="1"/>
</dbReference>
<evidence type="ECO:0000259" key="36">
    <source>
        <dbReference type="PROSITE" id="PS50172"/>
    </source>
</evidence>
<evidence type="ECO:0000256" key="28">
    <source>
        <dbReference type="ARBA" id="ARBA00033987"/>
    </source>
</evidence>
<keyword evidence="12 32" id="KW-0479">Metal-binding</keyword>
<comment type="function">
    <text evidence="32">Poly-ADP-ribosyltransferase that mediates poly-ADP-ribosylation of proteins and plays a key role in DNA repair.</text>
</comment>
<dbReference type="OMA" id="MNFKYKY"/>
<evidence type="ECO:0000256" key="21">
    <source>
        <dbReference type="ARBA" id="ARBA00023125"/>
    </source>
</evidence>
<evidence type="ECO:0000259" key="37">
    <source>
        <dbReference type="PROSITE" id="PS51059"/>
    </source>
</evidence>
<dbReference type="InterPro" id="IPR001357">
    <property type="entry name" value="BRCT_dom"/>
</dbReference>
<evidence type="ECO:0000256" key="13">
    <source>
        <dbReference type="ARBA" id="ARBA00022737"/>
    </source>
</evidence>
<keyword evidence="15" id="KW-0013">ADP-ribosylation</keyword>
<evidence type="ECO:0000256" key="14">
    <source>
        <dbReference type="ARBA" id="ARBA00022763"/>
    </source>
</evidence>
<dbReference type="FunFam" id="1.20.142.10:FF:000001">
    <property type="entry name" value="Poly [ADP-ribose] polymerase"/>
    <property type="match status" value="1"/>
</dbReference>
<dbReference type="InterPro" id="IPR001510">
    <property type="entry name" value="Znf_PARP"/>
</dbReference>
<organism evidence="40 41">
    <name type="scientific">Cynoglossus semilaevis</name>
    <name type="common">Tongue sole</name>
    <dbReference type="NCBI Taxonomy" id="244447"/>
    <lineage>
        <taxon>Eukaryota</taxon>
        <taxon>Metazoa</taxon>
        <taxon>Chordata</taxon>
        <taxon>Craniata</taxon>
        <taxon>Vertebrata</taxon>
        <taxon>Euteleostomi</taxon>
        <taxon>Actinopterygii</taxon>
        <taxon>Neopterygii</taxon>
        <taxon>Teleostei</taxon>
        <taxon>Neoteleostei</taxon>
        <taxon>Acanthomorphata</taxon>
        <taxon>Carangaria</taxon>
        <taxon>Pleuronectiformes</taxon>
        <taxon>Pleuronectoidei</taxon>
        <taxon>Cynoglossidae</taxon>
        <taxon>Cynoglossinae</taxon>
        <taxon>Cynoglossus</taxon>
    </lineage>
</organism>
<dbReference type="Pfam" id="PF05406">
    <property type="entry name" value="WGR"/>
    <property type="match status" value="1"/>
</dbReference>
<keyword evidence="8" id="KW-0399">Innate immunity</keyword>
<dbReference type="SMART" id="SM01335">
    <property type="entry name" value="PADR1"/>
    <property type="match status" value="1"/>
</dbReference>
<reference evidence="40" key="2">
    <citation type="submission" date="2025-08" db="UniProtKB">
        <authorList>
            <consortium name="Ensembl"/>
        </authorList>
    </citation>
    <scope>IDENTIFICATION</scope>
</reference>
<evidence type="ECO:0000256" key="33">
    <source>
        <dbReference type="RuleBase" id="RU362114"/>
    </source>
</evidence>
<evidence type="ECO:0000256" key="3">
    <source>
        <dbReference type="ARBA" id="ARBA00004604"/>
    </source>
</evidence>
<dbReference type="PROSITE" id="PS00347">
    <property type="entry name" value="ZF_PARP_1"/>
    <property type="match status" value="2"/>
</dbReference>
<dbReference type="InterPro" id="IPR004102">
    <property type="entry name" value="Poly(ADP-ribose)pol_reg_dom"/>
</dbReference>
<evidence type="ECO:0000256" key="16">
    <source>
        <dbReference type="ARBA" id="ARBA00022771"/>
    </source>
</evidence>
<feature type="compositionally biased region" description="Basic and acidic residues" evidence="34">
    <location>
        <begin position="202"/>
        <end position="228"/>
    </location>
</feature>
<keyword evidence="22" id="KW-0804">Transcription</keyword>
<dbReference type="InterPro" id="IPR036930">
    <property type="entry name" value="WGR_dom_sf"/>
</dbReference>
<dbReference type="GO" id="GO:0140808">
    <property type="term" value="F:NAD+-protein-tyrosine ADP-ribosyltransferase activity"/>
    <property type="evidence" value="ECO:0007669"/>
    <property type="project" value="RHEA"/>
</dbReference>
<dbReference type="Pfam" id="PF21728">
    <property type="entry name" value="PADR1_N"/>
    <property type="match status" value="1"/>
</dbReference>
<dbReference type="InterPro" id="IPR036957">
    <property type="entry name" value="Znf_PARP_sf"/>
</dbReference>
<keyword evidence="17 32" id="KW-0862">Zinc</keyword>
<dbReference type="Gene3D" id="2.20.25.630">
    <property type="match status" value="1"/>
</dbReference>
<dbReference type="PROSITE" id="PS51977">
    <property type="entry name" value="WGR"/>
    <property type="match status" value="1"/>
</dbReference>
<comment type="catalytic activity">
    <reaction evidence="26">
        <text>L-aspartyl-[protein] + NAD(+) = 4-O-(ADP-D-ribosyl)-L-aspartyl-[protein] + nicotinamide</text>
        <dbReference type="Rhea" id="RHEA:54424"/>
        <dbReference type="Rhea" id="RHEA-COMP:9867"/>
        <dbReference type="Rhea" id="RHEA-COMP:13832"/>
        <dbReference type="ChEBI" id="CHEBI:17154"/>
        <dbReference type="ChEBI" id="CHEBI:29961"/>
        <dbReference type="ChEBI" id="CHEBI:57540"/>
        <dbReference type="ChEBI" id="CHEBI:138102"/>
    </reaction>
    <physiologicalReaction direction="left-to-right" evidence="26">
        <dbReference type="Rhea" id="RHEA:54425"/>
    </physiologicalReaction>
</comment>
<evidence type="ECO:0000256" key="10">
    <source>
        <dbReference type="ARBA" id="ARBA00022679"/>
    </source>
</evidence>
<keyword evidence="23" id="KW-0234">DNA repair</keyword>
<dbReference type="InterPro" id="IPR050800">
    <property type="entry name" value="ARTD/PARP"/>
</dbReference>
<evidence type="ECO:0000256" key="31">
    <source>
        <dbReference type="ARBA" id="ARBA00048575"/>
    </source>
</evidence>
<evidence type="ECO:0000256" key="5">
    <source>
        <dbReference type="ARBA" id="ARBA00022490"/>
    </source>
</evidence>
<dbReference type="SMART" id="SM00292">
    <property type="entry name" value="BRCT"/>
    <property type="match status" value="1"/>
</dbReference>
<dbReference type="InterPro" id="IPR038650">
    <property type="entry name" value="PADR1_C_dom_sf"/>
</dbReference>
<keyword evidence="19" id="KW-0805">Transcription regulation</keyword>
<dbReference type="FunFam" id="3.30.1740.10:FF:000002">
    <property type="entry name" value="Poly [ADP-ribose] polymerase"/>
    <property type="match status" value="1"/>
</dbReference>
<evidence type="ECO:0000256" key="19">
    <source>
        <dbReference type="ARBA" id="ARBA00023015"/>
    </source>
</evidence>
<keyword evidence="24 32" id="KW-0539">Nucleus</keyword>
<evidence type="ECO:0000256" key="25">
    <source>
        <dbReference type="ARBA" id="ARBA00024159"/>
    </source>
</evidence>
<dbReference type="Pfam" id="PF00644">
    <property type="entry name" value="PARP"/>
    <property type="match status" value="1"/>
</dbReference>
<evidence type="ECO:0000256" key="34">
    <source>
        <dbReference type="SAM" id="MobiDB-lite"/>
    </source>
</evidence>
<evidence type="ECO:0000259" key="38">
    <source>
        <dbReference type="PROSITE" id="PS51060"/>
    </source>
</evidence>
<feature type="region of interest" description="Disordered" evidence="34">
    <location>
        <begin position="483"/>
        <end position="505"/>
    </location>
</feature>
<dbReference type="GO" id="GO:0051287">
    <property type="term" value="F:NAD binding"/>
    <property type="evidence" value="ECO:0007669"/>
    <property type="project" value="UniProtKB-UniRule"/>
</dbReference>
<dbReference type="InterPro" id="IPR012982">
    <property type="entry name" value="PARP1-like_PADR1_Zn_ribbon"/>
</dbReference>
<dbReference type="GO" id="GO:0140806">
    <property type="term" value="F:NAD+-protein-aspartate ADP-ribosyltransferase activity"/>
    <property type="evidence" value="ECO:0007669"/>
    <property type="project" value="RHEA"/>
</dbReference>
<evidence type="ECO:0000256" key="24">
    <source>
        <dbReference type="ARBA" id="ARBA00023242"/>
    </source>
</evidence>
<evidence type="ECO:0000256" key="17">
    <source>
        <dbReference type="ARBA" id="ARBA00022833"/>
    </source>
</evidence>
<dbReference type="SUPFAM" id="SSF52113">
    <property type="entry name" value="BRCT domain"/>
    <property type="match status" value="1"/>
</dbReference>
<evidence type="ECO:0000256" key="1">
    <source>
        <dbReference type="ARBA" id="ARBA00004286"/>
    </source>
</evidence>
<dbReference type="PROSITE" id="PS50064">
    <property type="entry name" value="ZF_PARP_2"/>
    <property type="match status" value="2"/>
</dbReference>
<keyword evidence="41" id="KW-1185">Reference proteome</keyword>
<dbReference type="PANTHER" id="PTHR10459">
    <property type="entry name" value="DNA LIGASE"/>
    <property type="match status" value="1"/>
</dbReference>
<keyword evidence="16" id="KW-0863">Zinc-finger</keyword>
<dbReference type="GO" id="GO:0140815">
    <property type="term" value="F:NAD+-protein-histidine ADP-ribosyltransferase activity"/>
    <property type="evidence" value="ECO:0007669"/>
    <property type="project" value="RHEA"/>
</dbReference>
<dbReference type="CDD" id="cd01437">
    <property type="entry name" value="parp_like"/>
    <property type="match status" value="1"/>
</dbReference>
<dbReference type="AlphaFoldDB" id="A0A3P8X3F0"/>
<evidence type="ECO:0000259" key="35">
    <source>
        <dbReference type="PROSITE" id="PS50064"/>
    </source>
</evidence>
<evidence type="ECO:0000313" key="41">
    <source>
        <dbReference type="Proteomes" id="UP000265120"/>
    </source>
</evidence>
<dbReference type="Gene3D" id="3.90.228.10">
    <property type="match status" value="1"/>
</dbReference>
<dbReference type="PROSITE" id="PS52007">
    <property type="entry name" value="PADR1"/>
    <property type="match status" value="1"/>
</dbReference>
<dbReference type="GO" id="GO:0070212">
    <property type="term" value="P:protein poly-ADP-ribosylation"/>
    <property type="evidence" value="ECO:0007669"/>
    <property type="project" value="TreeGrafter"/>
</dbReference>
<dbReference type="InterPro" id="IPR036616">
    <property type="entry name" value="Poly(ADP-ribose)pol_reg_dom_sf"/>
</dbReference>
<keyword evidence="20 32" id="KW-0520">NAD</keyword>
<dbReference type="InterPro" id="IPR012317">
    <property type="entry name" value="Poly(ADP-ribose)pol_cat_dom"/>
</dbReference>
<dbReference type="SUPFAM" id="SSF47587">
    <property type="entry name" value="Domain of poly(ADP-ribose) polymerase"/>
    <property type="match status" value="1"/>
</dbReference>
<dbReference type="GO" id="GO:0006302">
    <property type="term" value="P:double-strand break repair"/>
    <property type="evidence" value="ECO:0007669"/>
    <property type="project" value="TreeGrafter"/>
</dbReference>
<dbReference type="PROSITE" id="PS51060">
    <property type="entry name" value="PARP_ALPHA_HD"/>
    <property type="match status" value="1"/>
</dbReference>
<dbReference type="PIRSF" id="PIRSF000489">
    <property type="entry name" value="NAD_ADPRT"/>
    <property type="match status" value="1"/>
</dbReference>
<name>A0A3P8X3F0_CYNSE</name>
<keyword evidence="13" id="KW-0677">Repeat</keyword>
<evidence type="ECO:0000256" key="30">
    <source>
        <dbReference type="ARBA" id="ARBA00048339"/>
    </source>
</evidence>
<evidence type="ECO:0000256" key="20">
    <source>
        <dbReference type="ARBA" id="ARBA00023027"/>
    </source>
</evidence>
<dbReference type="Gene3D" id="3.40.50.10190">
    <property type="entry name" value="BRCT domain"/>
    <property type="match status" value="1"/>
</dbReference>
<reference evidence="40 41" key="1">
    <citation type="journal article" date="2014" name="Nat. Genet.">
        <title>Whole-genome sequence of a flatfish provides insights into ZW sex chromosome evolution and adaptation to a benthic lifestyle.</title>
        <authorList>
            <person name="Chen S."/>
            <person name="Zhang G."/>
            <person name="Shao C."/>
            <person name="Huang Q."/>
            <person name="Liu G."/>
            <person name="Zhang P."/>
            <person name="Song W."/>
            <person name="An N."/>
            <person name="Chalopin D."/>
            <person name="Volff J.N."/>
            <person name="Hong Y."/>
            <person name="Li Q."/>
            <person name="Sha Z."/>
            <person name="Zhou H."/>
            <person name="Xie M."/>
            <person name="Yu Q."/>
            <person name="Liu Y."/>
            <person name="Xiang H."/>
            <person name="Wang N."/>
            <person name="Wu K."/>
            <person name="Yang C."/>
            <person name="Zhou Q."/>
            <person name="Liao X."/>
            <person name="Yang L."/>
            <person name="Hu Q."/>
            <person name="Zhang J."/>
            <person name="Meng L."/>
            <person name="Jin L."/>
            <person name="Tian Y."/>
            <person name="Lian J."/>
            <person name="Yang J."/>
            <person name="Miao G."/>
            <person name="Liu S."/>
            <person name="Liang Z."/>
            <person name="Yan F."/>
            <person name="Li Y."/>
            <person name="Sun B."/>
            <person name="Zhang H."/>
            <person name="Zhang J."/>
            <person name="Zhu Y."/>
            <person name="Du M."/>
            <person name="Zhao Y."/>
            <person name="Schartl M."/>
            <person name="Tang Q."/>
            <person name="Wang J."/>
        </authorList>
    </citation>
    <scope>NUCLEOTIDE SEQUENCE</scope>
</reference>
<keyword evidence="6" id="KW-1017">Isopeptide bond</keyword>
<feature type="region of interest" description="Disordered" evidence="34">
    <location>
        <begin position="196"/>
        <end position="228"/>
    </location>
</feature>
<evidence type="ECO:0000256" key="6">
    <source>
        <dbReference type="ARBA" id="ARBA00022499"/>
    </source>
</evidence>
<dbReference type="GO" id="GO:0005730">
    <property type="term" value="C:nucleolus"/>
    <property type="evidence" value="ECO:0007669"/>
    <property type="project" value="UniProtKB-SubCell"/>
</dbReference>
<evidence type="ECO:0000256" key="18">
    <source>
        <dbReference type="ARBA" id="ARBA00022859"/>
    </source>
</evidence>
<dbReference type="Gene3D" id="1.20.142.10">
    <property type="entry name" value="Poly(ADP-ribose) polymerase, regulatory domain"/>
    <property type="match status" value="1"/>
</dbReference>
<evidence type="ECO:0000259" key="39">
    <source>
        <dbReference type="PROSITE" id="PS51977"/>
    </source>
</evidence>
<feature type="domain" description="BRCT" evidence="36">
    <location>
        <begin position="372"/>
        <end position="448"/>
    </location>
</feature>